<dbReference type="NCBIfam" id="TIGR02999">
    <property type="entry name" value="Sig-70_X6"/>
    <property type="match status" value="1"/>
</dbReference>
<evidence type="ECO:0000313" key="5">
    <source>
        <dbReference type="EMBL" id="TQV88482.1"/>
    </source>
</evidence>
<keyword evidence="1" id="KW-0805">Transcription regulation</keyword>
<evidence type="ECO:0000313" key="6">
    <source>
        <dbReference type="Proteomes" id="UP000315439"/>
    </source>
</evidence>
<sequence>MINRKRNHQPENSVTKLLVELSQGNKQAYEQLFPIVYSDLRQRAKQQRYNWYNQHTLNTSALINETYLKLVENNKVDWQCRSHFLTAAAKAMRHILIDHARQRSALKRGGEDQHIAIDEVINELHIEEKHIEDLLSLDKALRKLAQISKRESQIVECRVFAGMSLGETSAALGISKATVKRDWTIAQAWLLREMEC</sequence>
<dbReference type="InterPro" id="IPR011517">
    <property type="entry name" value="RNA_pol_sigma70_ECF-like"/>
</dbReference>
<dbReference type="RefSeq" id="WP_142892990.1">
    <property type="nucleotide sequence ID" value="NZ_ML660162.1"/>
</dbReference>
<dbReference type="GO" id="GO:0016987">
    <property type="term" value="F:sigma factor activity"/>
    <property type="evidence" value="ECO:0007669"/>
    <property type="project" value="UniProtKB-KW"/>
</dbReference>
<organism evidence="5 6">
    <name type="scientific">Aliikangiella coralliicola</name>
    <dbReference type="NCBI Taxonomy" id="2592383"/>
    <lineage>
        <taxon>Bacteria</taxon>
        <taxon>Pseudomonadati</taxon>
        <taxon>Pseudomonadota</taxon>
        <taxon>Gammaproteobacteria</taxon>
        <taxon>Oceanospirillales</taxon>
        <taxon>Pleioneaceae</taxon>
        <taxon>Aliikangiella</taxon>
    </lineage>
</organism>
<keyword evidence="3" id="KW-0804">Transcription</keyword>
<dbReference type="AlphaFoldDB" id="A0A545UG83"/>
<proteinExistence type="predicted"/>
<evidence type="ECO:0000259" key="4">
    <source>
        <dbReference type="Pfam" id="PF07638"/>
    </source>
</evidence>
<dbReference type="Gene3D" id="1.10.10.10">
    <property type="entry name" value="Winged helix-like DNA-binding domain superfamily/Winged helix DNA-binding domain"/>
    <property type="match status" value="1"/>
</dbReference>
<dbReference type="Pfam" id="PF07638">
    <property type="entry name" value="Sigma70_ECF"/>
    <property type="match status" value="1"/>
</dbReference>
<gene>
    <name evidence="5" type="ORF">FLL46_08130</name>
</gene>
<dbReference type="GO" id="GO:0006352">
    <property type="term" value="P:DNA-templated transcription initiation"/>
    <property type="evidence" value="ECO:0007669"/>
    <property type="project" value="InterPro"/>
</dbReference>
<comment type="caution">
    <text evidence="5">The sequence shown here is derived from an EMBL/GenBank/DDBJ whole genome shotgun (WGS) entry which is preliminary data.</text>
</comment>
<dbReference type="InterPro" id="IPR039425">
    <property type="entry name" value="RNA_pol_sigma-70-like"/>
</dbReference>
<dbReference type="InterPro" id="IPR036388">
    <property type="entry name" value="WH-like_DNA-bd_sf"/>
</dbReference>
<name>A0A545UG83_9GAMM</name>
<evidence type="ECO:0000256" key="3">
    <source>
        <dbReference type="ARBA" id="ARBA00023163"/>
    </source>
</evidence>
<evidence type="ECO:0000256" key="2">
    <source>
        <dbReference type="ARBA" id="ARBA00023082"/>
    </source>
</evidence>
<dbReference type="NCBIfam" id="TIGR02937">
    <property type="entry name" value="sigma70-ECF"/>
    <property type="match status" value="1"/>
</dbReference>
<keyword evidence="6" id="KW-1185">Reference proteome</keyword>
<dbReference type="InterPro" id="IPR053812">
    <property type="entry name" value="HTH_Sigma70_ECF-like"/>
</dbReference>
<dbReference type="PANTHER" id="PTHR43133">
    <property type="entry name" value="RNA POLYMERASE ECF-TYPE SIGMA FACTO"/>
    <property type="match status" value="1"/>
</dbReference>
<dbReference type="InterPro" id="IPR014284">
    <property type="entry name" value="RNA_pol_sigma-70_dom"/>
</dbReference>
<dbReference type="PANTHER" id="PTHR43133:SF39">
    <property type="entry name" value="SIMILAR TO RNA POLYMERASE SIGMA-E FACTOR"/>
    <property type="match status" value="1"/>
</dbReference>
<dbReference type="InterPro" id="IPR013324">
    <property type="entry name" value="RNA_pol_sigma_r3/r4-like"/>
</dbReference>
<dbReference type="Proteomes" id="UP000315439">
    <property type="component" value="Unassembled WGS sequence"/>
</dbReference>
<keyword evidence="2" id="KW-0731">Sigma factor</keyword>
<dbReference type="OrthoDB" id="128473at2"/>
<dbReference type="SUPFAM" id="SSF88659">
    <property type="entry name" value="Sigma3 and sigma4 domains of RNA polymerase sigma factors"/>
    <property type="match status" value="1"/>
</dbReference>
<dbReference type="EMBL" id="VIKS01000004">
    <property type="protein sequence ID" value="TQV88482.1"/>
    <property type="molecule type" value="Genomic_DNA"/>
</dbReference>
<evidence type="ECO:0000256" key="1">
    <source>
        <dbReference type="ARBA" id="ARBA00023015"/>
    </source>
</evidence>
<accession>A0A545UG83</accession>
<protein>
    <submittedName>
        <fullName evidence="5">Sigma-70 family RNA polymerase sigma factor</fullName>
    </submittedName>
</protein>
<feature type="domain" description="RNA polymerase sigma-70 ECF-like HTH" evidence="4">
    <location>
        <begin position="12"/>
        <end position="195"/>
    </location>
</feature>
<reference evidence="5 6" key="1">
    <citation type="submission" date="2019-07" db="EMBL/GenBank/DDBJ databases">
        <title>Draft genome for Aliikangiella sp. M105.</title>
        <authorList>
            <person name="Wang G."/>
        </authorList>
    </citation>
    <scope>NUCLEOTIDE SEQUENCE [LARGE SCALE GENOMIC DNA]</scope>
    <source>
        <strain evidence="5 6">M105</strain>
    </source>
</reference>